<keyword evidence="1" id="KW-0677">Repeat</keyword>
<comment type="caution">
    <text evidence="2">The sequence shown here is derived from an EMBL/GenBank/DDBJ whole genome shotgun (WGS) entry which is preliminary data.</text>
</comment>
<accession>A0A8J8T294</accession>
<dbReference type="InterPro" id="IPR003409">
    <property type="entry name" value="MORN"/>
</dbReference>
<proteinExistence type="predicted"/>
<dbReference type="Gene3D" id="2.20.110.10">
    <property type="entry name" value="Histone H3 K4-specific methyltransferase SET7/9 N-terminal domain"/>
    <property type="match status" value="1"/>
</dbReference>
<evidence type="ECO:0008006" key="4">
    <source>
        <dbReference type="Google" id="ProtNLM"/>
    </source>
</evidence>
<dbReference type="PANTHER" id="PTHR23084">
    <property type="entry name" value="PHOSPHATIDYLINOSITOL-4-PHOSPHATE 5-KINASE RELATED"/>
    <property type="match status" value="1"/>
</dbReference>
<evidence type="ECO:0000256" key="1">
    <source>
        <dbReference type="ARBA" id="ARBA00022737"/>
    </source>
</evidence>
<dbReference type="PANTHER" id="PTHR23084:SF263">
    <property type="entry name" value="MORN REPEAT-CONTAINING PROTEIN 1"/>
    <property type="match status" value="1"/>
</dbReference>
<name>A0A8J8T294_HALGN</name>
<dbReference type="OrthoDB" id="285822at2759"/>
<dbReference type="AlphaFoldDB" id="A0A8J8T294"/>
<sequence>MSNLTNGIYYGQMLNGKRDGYGLLYAVSSSKDPQIYYCQWSSGIPIMGRWTGAGDKVWNAYEGTFSERFLAEGDGVYTEINGFEYTGQFQSGTRSGNGISKWEHGEYKGQWRDNKKNGQGEQKWYKSGNILRGTFADDEFVEGVNYINGTQCKLEGKFVKEELQGIGKYTYLEGEFQIGEWHEGNKTGEHKVYSKEGKQTWYAYYIEDKVEKLVEIL</sequence>
<evidence type="ECO:0000313" key="2">
    <source>
        <dbReference type="EMBL" id="TNV79190.1"/>
    </source>
</evidence>
<gene>
    <name evidence="2" type="ORF">FGO68_gene2129</name>
</gene>
<dbReference type="SMART" id="SM00698">
    <property type="entry name" value="MORN"/>
    <property type="match status" value="3"/>
</dbReference>
<keyword evidence="3" id="KW-1185">Reference proteome</keyword>
<dbReference type="EMBL" id="RRYP01009247">
    <property type="protein sequence ID" value="TNV79190.1"/>
    <property type="molecule type" value="Genomic_DNA"/>
</dbReference>
<protein>
    <recommendedName>
        <fullName evidence="4">MORN repeat protein</fullName>
    </recommendedName>
</protein>
<dbReference type="Proteomes" id="UP000785679">
    <property type="component" value="Unassembled WGS sequence"/>
</dbReference>
<organism evidence="2 3">
    <name type="scientific">Halteria grandinella</name>
    <dbReference type="NCBI Taxonomy" id="5974"/>
    <lineage>
        <taxon>Eukaryota</taxon>
        <taxon>Sar</taxon>
        <taxon>Alveolata</taxon>
        <taxon>Ciliophora</taxon>
        <taxon>Intramacronucleata</taxon>
        <taxon>Spirotrichea</taxon>
        <taxon>Stichotrichia</taxon>
        <taxon>Sporadotrichida</taxon>
        <taxon>Halteriidae</taxon>
        <taxon>Halteria</taxon>
    </lineage>
</organism>
<reference evidence="2" key="1">
    <citation type="submission" date="2019-06" db="EMBL/GenBank/DDBJ databases">
        <authorList>
            <person name="Zheng W."/>
        </authorList>
    </citation>
    <scope>NUCLEOTIDE SEQUENCE</scope>
    <source>
        <strain evidence="2">QDHG01</strain>
    </source>
</reference>
<evidence type="ECO:0000313" key="3">
    <source>
        <dbReference type="Proteomes" id="UP000785679"/>
    </source>
</evidence>
<dbReference type="Pfam" id="PF02493">
    <property type="entry name" value="MORN"/>
    <property type="match status" value="3"/>
</dbReference>
<dbReference type="SUPFAM" id="SSF82185">
    <property type="entry name" value="Histone H3 K4-specific methyltransferase SET7/9 N-terminal domain"/>
    <property type="match status" value="2"/>
</dbReference>